<feature type="compositionally biased region" description="Low complexity" evidence="6">
    <location>
        <begin position="251"/>
        <end position="260"/>
    </location>
</feature>
<dbReference type="SMART" id="SM00355">
    <property type="entry name" value="ZnF_C2H2"/>
    <property type="match status" value="6"/>
</dbReference>
<feature type="compositionally biased region" description="Gly residues" evidence="6">
    <location>
        <begin position="261"/>
        <end position="270"/>
    </location>
</feature>
<evidence type="ECO:0000256" key="3">
    <source>
        <dbReference type="ARBA" id="ARBA00022771"/>
    </source>
</evidence>
<evidence type="ECO:0000313" key="8">
    <source>
        <dbReference type="EMBL" id="KAL3395664.1"/>
    </source>
</evidence>
<sequence>MYLLPQVSLALGLEPVAGWGGLSGRGAADSVSLLSSAGFAAGLEGLARRCGVCLASFPSSWLLERHAVLQHAGQQHDDKPFTCEQCGQRYRYRSAYVKHREQNHRARLPADKLFTCDVCGMQFRYLKSFKKHRLNHALERLQRPLSSESQGPSERSDQVSSTGEPSSQLESGSAAGDTSPLALDLEERAAGRDSPERQEARRPATPTAGSDAEDAAMDEEVRLANEDGATSLNLSMRSALGSLAAAASTTNSGAATTNSGSGSGSAGPGPGAISEAERRERRFACPFCGKCVRSKENLKLHVRKHTGERPFVCLFCGRAFGGKSDLTRHLRIHTGERPYHCEMCGKCFARADYLSKHLTTHIHQR</sequence>
<dbReference type="PANTHER" id="PTHR24379:SF121">
    <property type="entry name" value="C2H2-TYPE DOMAIN-CONTAINING PROTEIN"/>
    <property type="match status" value="1"/>
</dbReference>
<evidence type="ECO:0000256" key="5">
    <source>
        <dbReference type="PROSITE-ProRule" id="PRU00042"/>
    </source>
</evidence>
<evidence type="ECO:0000256" key="2">
    <source>
        <dbReference type="ARBA" id="ARBA00022737"/>
    </source>
</evidence>
<feature type="region of interest" description="Disordered" evidence="6">
    <location>
        <begin position="141"/>
        <end position="215"/>
    </location>
</feature>
<dbReference type="FunFam" id="3.30.160.60:FF:002343">
    <property type="entry name" value="Zinc finger protein 33A"/>
    <property type="match status" value="1"/>
</dbReference>
<evidence type="ECO:0000256" key="6">
    <source>
        <dbReference type="SAM" id="MobiDB-lite"/>
    </source>
</evidence>
<dbReference type="PROSITE" id="PS50157">
    <property type="entry name" value="ZINC_FINGER_C2H2_2"/>
    <property type="match status" value="5"/>
</dbReference>
<feature type="compositionally biased region" description="Basic and acidic residues" evidence="6">
    <location>
        <begin position="185"/>
        <end position="202"/>
    </location>
</feature>
<keyword evidence="1" id="KW-0479">Metal-binding</keyword>
<dbReference type="PROSITE" id="PS00028">
    <property type="entry name" value="ZINC_FINGER_C2H2_1"/>
    <property type="match status" value="6"/>
</dbReference>
<organism evidence="8 9">
    <name type="scientific">Trichogramma kaykai</name>
    <dbReference type="NCBI Taxonomy" id="54128"/>
    <lineage>
        <taxon>Eukaryota</taxon>
        <taxon>Metazoa</taxon>
        <taxon>Ecdysozoa</taxon>
        <taxon>Arthropoda</taxon>
        <taxon>Hexapoda</taxon>
        <taxon>Insecta</taxon>
        <taxon>Pterygota</taxon>
        <taxon>Neoptera</taxon>
        <taxon>Endopterygota</taxon>
        <taxon>Hymenoptera</taxon>
        <taxon>Apocrita</taxon>
        <taxon>Proctotrupomorpha</taxon>
        <taxon>Chalcidoidea</taxon>
        <taxon>Trichogrammatidae</taxon>
        <taxon>Trichogramma</taxon>
    </lineage>
</organism>
<dbReference type="AlphaFoldDB" id="A0ABD2WRR1"/>
<dbReference type="PANTHER" id="PTHR24379">
    <property type="entry name" value="KRAB AND ZINC FINGER DOMAIN-CONTAINING"/>
    <property type="match status" value="1"/>
</dbReference>
<keyword evidence="9" id="KW-1185">Reference proteome</keyword>
<keyword evidence="4" id="KW-0862">Zinc</keyword>
<dbReference type="Proteomes" id="UP001627154">
    <property type="component" value="Unassembled WGS sequence"/>
</dbReference>
<feature type="domain" description="C2H2-type" evidence="7">
    <location>
        <begin position="81"/>
        <end position="109"/>
    </location>
</feature>
<feature type="region of interest" description="Disordered" evidence="6">
    <location>
        <begin position="251"/>
        <end position="274"/>
    </location>
</feature>
<proteinExistence type="predicted"/>
<evidence type="ECO:0000256" key="1">
    <source>
        <dbReference type="ARBA" id="ARBA00022723"/>
    </source>
</evidence>
<dbReference type="Pfam" id="PF00096">
    <property type="entry name" value="zf-C2H2"/>
    <property type="match status" value="4"/>
</dbReference>
<feature type="domain" description="C2H2-type" evidence="7">
    <location>
        <begin position="114"/>
        <end position="141"/>
    </location>
</feature>
<dbReference type="EMBL" id="JBJJXI010000078">
    <property type="protein sequence ID" value="KAL3395664.1"/>
    <property type="molecule type" value="Genomic_DNA"/>
</dbReference>
<reference evidence="8 9" key="1">
    <citation type="journal article" date="2024" name="bioRxiv">
        <title>A reference genome for Trichogramma kaykai: A tiny desert-dwelling parasitoid wasp with competing sex-ratio distorters.</title>
        <authorList>
            <person name="Culotta J."/>
            <person name="Lindsey A.R."/>
        </authorList>
    </citation>
    <scope>NUCLEOTIDE SEQUENCE [LARGE SCALE GENOMIC DNA]</scope>
    <source>
        <strain evidence="8 9">KSX58</strain>
    </source>
</reference>
<feature type="domain" description="C2H2-type" evidence="7">
    <location>
        <begin position="283"/>
        <end position="310"/>
    </location>
</feature>
<feature type="domain" description="C2H2-type" evidence="7">
    <location>
        <begin position="339"/>
        <end position="365"/>
    </location>
</feature>
<evidence type="ECO:0000259" key="7">
    <source>
        <dbReference type="PROSITE" id="PS50157"/>
    </source>
</evidence>
<feature type="compositionally biased region" description="Polar residues" evidence="6">
    <location>
        <begin position="144"/>
        <end position="171"/>
    </location>
</feature>
<comment type="caution">
    <text evidence="8">The sequence shown here is derived from an EMBL/GenBank/DDBJ whole genome shotgun (WGS) entry which is preliminary data.</text>
</comment>
<dbReference type="GO" id="GO:0008270">
    <property type="term" value="F:zinc ion binding"/>
    <property type="evidence" value="ECO:0007669"/>
    <property type="project" value="UniProtKB-KW"/>
</dbReference>
<name>A0ABD2WRR1_9HYME</name>
<dbReference type="Gene3D" id="3.30.160.60">
    <property type="entry name" value="Classic Zinc Finger"/>
    <property type="match status" value="4"/>
</dbReference>
<gene>
    <name evidence="8" type="ORF">TKK_010202</name>
</gene>
<feature type="domain" description="C2H2-type" evidence="7">
    <location>
        <begin position="311"/>
        <end position="338"/>
    </location>
</feature>
<dbReference type="FunFam" id="3.30.160.60:FF:001448">
    <property type="entry name" value="Zinc finger and BTB domain containing 7a"/>
    <property type="match status" value="1"/>
</dbReference>
<accession>A0ABD2WRR1</accession>
<keyword evidence="3 5" id="KW-0863">Zinc-finger</keyword>
<protein>
    <recommendedName>
        <fullName evidence="7">C2H2-type domain-containing protein</fullName>
    </recommendedName>
</protein>
<dbReference type="GO" id="GO:0006355">
    <property type="term" value="P:regulation of DNA-templated transcription"/>
    <property type="evidence" value="ECO:0007669"/>
    <property type="project" value="UniProtKB-ARBA"/>
</dbReference>
<dbReference type="InterPro" id="IPR036236">
    <property type="entry name" value="Znf_C2H2_sf"/>
</dbReference>
<dbReference type="InterPro" id="IPR013087">
    <property type="entry name" value="Znf_C2H2_type"/>
</dbReference>
<dbReference type="SUPFAM" id="SSF57667">
    <property type="entry name" value="beta-beta-alpha zinc fingers"/>
    <property type="match status" value="3"/>
</dbReference>
<evidence type="ECO:0000256" key="4">
    <source>
        <dbReference type="ARBA" id="ARBA00022833"/>
    </source>
</evidence>
<keyword evidence="2" id="KW-0677">Repeat</keyword>
<evidence type="ECO:0000313" key="9">
    <source>
        <dbReference type="Proteomes" id="UP001627154"/>
    </source>
</evidence>